<dbReference type="EMBL" id="FNHP01000016">
    <property type="protein sequence ID" value="SDM77540.1"/>
    <property type="molecule type" value="Genomic_DNA"/>
</dbReference>
<dbReference type="InterPro" id="IPR007247">
    <property type="entry name" value="Ureidogly_lyase"/>
</dbReference>
<dbReference type="GO" id="GO:0000256">
    <property type="term" value="P:allantoin catabolic process"/>
    <property type="evidence" value="ECO:0007669"/>
    <property type="project" value="InterPro"/>
</dbReference>
<dbReference type="RefSeq" id="WP_091572957.1">
    <property type="nucleotide sequence ID" value="NZ_FNHP01000016.1"/>
</dbReference>
<dbReference type="GO" id="GO:0004848">
    <property type="term" value="F:ureidoglycolate hydrolase activity"/>
    <property type="evidence" value="ECO:0007669"/>
    <property type="project" value="InterPro"/>
</dbReference>
<dbReference type="OrthoDB" id="9804602at2"/>
<keyword evidence="3 5" id="KW-0456">Lyase</keyword>
<sequence length="194" mass="20746">MSIALDSSAITSPATTYLVQSQPLTAAAFAPFGEVLETSERTPISINQGMTERYHALARVDAGGEDGHALINIFQALPYSAAPLLREMERHPLGSQAFMPLEGQSFIVVVAPASDTVRAQDLRVFVTDGHQGVNYRRGVWHHSLITLGAPSRFLVVDRGGAGHNCDVVPIGTGDAVRIGLSEEHARLLLDGQHG</sequence>
<protein>
    <submittedName>
        <fullName evidence="5">Ureidoglycolate lyase</fullName>
    </submittedName>
</protein>
<dbReference type="NCBIfam" id="NF009932">
    <property type="entry name" value="PRK13395.1"/>
    <property type="match status" value="1"/>
</dbReference>
<dbReference type="AlphaFoldDB" id="A0A1G9VZ71"/>
<dbReference type="SUPFAM" id="SSF51182">
    <property type="entry name" value="RmlC-like cupins"/>
    <property type="match status" value="1"/>
</dbReference>
<evidence type="ECO:0000313" key="5">
    <source>
        <dbReference type="EMBL" id="SDM77540.1"/>
    </source>
</evidence>
<dbReference type="Proteomes" id="UP000198552">
    <property type="component" value="Unassembled WGS sequence"/>
</dbReference>
<organism evidence="5 6">
    <name type="scientific">Oryzisolibacter propanilivorax</name>
    <dbReference type="NCBI Taxonomy" id="1527607"/>
    <lineage>
        <taxon>Bacteria</taxon>
        <taxon>Pseudomonadati</taxon>
        <taxon>Pseudomonadota</taxon>
        <taxon>Betaproteobacteria</taxon>
        <taxon>Burkholderiales</taxon>
        <taxon>Comamonadaceae</taxon>
        <taxon>Oryzisolibacter</taxon>
    </lineage>
</organism>
<evidence type="ECO:0000256" key="1">
    <source>
        <dbReference type="ARBA" id="ARBA00011738"/>
    </source>
</evidence>
<evidence type="ECO:0000256" key="3">
    <source>
        <dbReference type="ARBA" id="ARBA00023239"/>
    </source>
</evidence>
<name>A0A1G9VZ71_9BURK</name>
<reference evidence="6" key="1">
    <citation type="submission" date="2016-10" db="EMBL/GenBank/DDBJ databases">
        <authorList>
            <person name="Varghese N."/>
            <person name="Submissions S."/>
        </authorList>
    </citation>
    <scope>NUCLEOTIDE SEQUENCE [LARGE SCALE GENOMIC DNA]</scope>
    <source>
        <strain evidence="6">EPL6</strain>
    </source>
</reference>
<dbReference type="Pfam" id="PF04115">
    <property type="entry name" value="Ureidogly_lyase"/>
    <property type="match status" value="1"/>
</dbReference>
<dbReference type="Gene3D" id="2.60.120.480">
    <property type="entry name" value="Ureidoglycolate hydrolase"/>
    <property type="match status" value="1"/>
</dbReference>
<evidence type="ECO:0000256" key="2">
    <source>
        <dbReference type="ARBA" id="ARBA00022631"/>
    </source>
</evidence>
<evidence type="ECO:0000256" key="4">
    <source>
        <dbReference type="ARBA" id="ARBA00047684"/>
    </source>
</evidence>
<comment type="catalytic activity">
    <reaction evidence="4">
        <text>(S)-ureidoglycolate = urea + glyoxylate</text>
        <dbReference type="Rhea" id="RHEA:11304"/>
        <dbReference type="ChEBI" id="CHEBI:16199"/>
        <dbReference type="ChEBI" id="CHEBI:36655"/>
        <dbReference type="ChEBI" id="CHEBI:57296"/>
        <dbReference type="EC" id="4.3.2.3"/>
    </reaction>
</comment>
<dbReference type="InterPro" id="IPR011051">
    <property type="entry name" value="RmlC_Cupin_sf"/>
</dbReference>
<dbReference type="CDD" id="cd20298">
    <property type="entry name" value="cupin_UAH"/>
    <property type="match status" value="1"/>
</dbReference>
<dbReference type="GO" id="GO:0006144">
    <property type="term" value="P:purine nucleobase metabolic process"/>
    <property type="evidence" value="ECO:0007669"/>
    <property type="project" value="UniProtKB-KW"/>
</dbReference>
<proteinExistence type="predicted"/>
<dbReference type="InterPro" id="IPR047233">
    <property type="entry name" value="UAH_cupin"/>
</dbReference>
<evidence type="ECO:0000313" key="6">
    <source>
        <dbReference type="Proteomes" id="UP000198552"/>
    </source>
</evidence>
<dbReference type="STRING" id="1527607.SAMN05428957_1162"/>
<keyword evidence="6" id="KW-1185">Reference proteome</keyword>
<dbReference type="PANTHER" id="PTHR21221:SF1">
    <property type="entry name" value="UREIDOGLYCOLATE LYASE"/>
    <property type="match status" value="1"/>
</dbReference>
<accession>A0A1G9VZ71</accession>
<dbReference type="GO" id="GO:0050385">
    <property type="term" value="F:ureidoglycolate lyase activity"/>
    <property type="evidence" value="ECO:0007669"/>
    <property type="project" value="UniProtKB-EC"/>
</dbReference>
<gene>
    <name evidence="5" type="ORF">SAMN05428957_1162</name>
</gene>
<keyword evidence="2" id="KW-0659">Purine metabolism</keyword>
<dbReference type="PANTHER" id="PTHR21221">
    <property type="entry name" value="UREIDOGLYCOLATE HYDROLASE"/>
    <property type="match status" value="1"/>
</dbReference>
<comment type="subunit">
    <text evidence="1">Homodimer.</text>
</comment>
<dbReference type="InterPro" id="IPR024060">
    <property type="entry name" value="Ureidoglycolate_lyase_dom_sf"/>
</dbReference>